<dbReference type="NCBIfam" id="TIGR03552">
    <property type="entry name" value="F420_cofC"/>
    <property type="match status" value="1"/>
</dbReference>
<comment type="function">
    <text evidence="5">Guanylyltransferase that catalyzes the activation of (2R)-3-phosphoglycerate (3PG) as 3-[(R)-glyceryl]-diphospho-5'-guanosine, via the condensation of 3PG with GTP. It is involved in the biosynthesis of a derivative of the hydride carrier cofactor coenzyme F420, 3PG-F420.</text>
</comment>
<keyword evidence="4 5" id="KW-0342">GTP-binding</keyword>
<evidence type="ECO:0000313" key="6">
    <source>
        <dbReference type="EMBL" id="MDQ0466916.1"/>
    </source>
</evidence>
<organism evidence="6 7">
    <name type="scientific">Caulobacter ginsengisoli</name>
    <dbReference type="NCBI Taxonomy" id="400775"/>
    <lineage>
        <taxon>Bacteria</taxon>
        <taxon>Pseudomonadati</taxon>
        <taxon>Pseudomonadota</taxon>
        <taxon>Alphaproteobacteria</taxon>
        <taxon>Caulobacterales</taxon>
        <taxon>Caulobacteraceae</taxon>
        <taxon>Caulobacter</taxon>
    </lineage>
</organism>
<dbReference type="SUPFAM" id="SSF53448">
    <property type="entry name" value="Nucleotide-diphospho-sugar transferases"/>
    <property type="match status" value="1"/>
</dbReference>
<comment type="pathway">
    <text evidence="5">Cofactor biosynthesis; coenzyme F420 biosynthesis.</text>
</comment>
<dbReference type="HAMAP" id="MF_02114">
    <property type="entry name" value="CofC"/>
    <property type="match status" value="1"/>
</dbReference>
<dbReference type="PANTHER" id="PTHR40392">
    <property type="entry name" value="2-PHOSPHO-L-LACTATE GUANYLYLTRANSFERASE"/>
    <property type="match status" value="1"/>
</dbReference>
<comment type="similarity">
    <text evidence="5">Belongs to the CofC family.</text>
</comment>
<evidence type="ECO:0000256" key="5">
    <source>
        <dbReference type="HAMAP-Rule" id="MF_02114"/>
    </source>
</evidence>
<keyword evidence="1 5" id="KW-0808">Transferase</keyword>
<dbReference type="EC" id="2.7.7.106" evidence="5"/>
<name>A0ABU0IY35_9CAUL</name>
<sequence>MSVALVIAVRGGPLAKSRCAGVLSRRDRQALVAAMLEDMLEAATAVGAVTVITPTLELADLAAHHGARTLLEHQPFGLNAAFAAGRRAQASDTPVLLLPGDLPLIGSEDLEQAVQAIHGGAVVLAPSRADDGTGAIGLPAGVELPLMFGPDSFRRHLAAARAADRPLHIIESGPLGLDIDRPEDLERLLQAGATRSAAVLRRALVPLEATA</sequence>
<evidence type="ECO:0000256" key="2">
    <source>
        <dbReference type="ARBA" id="ARBA00022695"/>
    </source>
</evidence>
<keyword evidence="7" id="KW-1185">Reference proteome</keyword>
<evidence type="ECO:0000313" key="7">
    <source>
        <dbReference type="Proteomes" id="UP001228905"/>
    </source>
</evidence>
<keyword evidence="3 5" id="KW-0547">Nucleotide-binding</keyword>
<dbReference type="Proteomes" id="UP001228905">
    <property type="component" value="Unassembled WGS sequence"/>
</dbReference>
<evidence type="ECO:0000256" key="3">
    <source>
        <dbReference type="ARBA" id="ARBA00022741"/>
    </source>
</evidence>
<dbReference type="EMBL" id="JAUSVS010000016">
    <property type="protein sequence ID" value="MDQ0466916.1"/>
    <property type="molecule type" value="Genomic_DNA"/>
</dbReference>
<dbReference type="PANTHER" id="PTHR40392:SF1">
    <property type="entry name" value="2-PHOSPHO-L-LACTATE GUANYLYLTRANSFERASE"/>
    <property type="match status" value="1"/>
</dbReference>
<dbReference type="GO" id="GO:0043814">
    <property type="term" value="F:phospholactate guanylyltransferase activity"/>
    <property type="evidence" value="ECO:0007669"/>
    <property type="project" value="UniProtKB-EC"/>
</dbReference>
<dbReference type="Gene3D" id="3.90.550.10">
    <property type="entry name" value="Spore Coat Polysaccharide Biosynthesis Protein SpsA, Chain A"/>
    <property type="match status" value="1"/>
</dbReference>
<evidence type="ECO:0000256" key="1">
    <source>
        <dbReference type="ARBA" id="ARBA00022679"/>
    </source>
</evidence>
<comment type="catalytic activity">
    <reaction evidence="5">
        <text>(2R)-3-phosphoglycerate + GTP + H(+) = 3-[(R)-glyceryl]-diphospho-5'-guanosine + diphosphate</text>
        <dbReference type="Rhea" id="RHEA:63440"/>
        <dbReference type="ChEBI" id="CHEBI:15378"/>
        <dbReference type="ChEBI" id="CHEBI:33019"/>
        <dbReference type="ChEBI" id="CHEBI:37565"/>
        <dbReference type="ChEBI" id="CHEBI:58272"/>
        <dbReference type="ChEBI" id="CHEBI:147306"/>
        <dbReference type="EC" id="2.7.7.106"/>
    </reaction>
</comment>
<dbReference type="InterPro" id="IPR029044">
    <property type="entry name" value="Nucleotide-diphossugar_trans"/>
</dbReference>
<dbReference type="InterPro" id="IPR002835">
    <property type="entry name" value="CofC"/>
</dbReference>
<proteinExistence type="inferred from homology"/>
<gene>
    <name evidence="5" type="primary">fbiD</name>
    <name evidence="6" type="ORF">QO010_004713</name>
</gene>
<reference evidence="6 7" key="1">
    <citation type="submission" date="2023-07" db="EMBL/GenBank/DDBJ databases">
        <title>Genomic Encyclopedia of Type Strains, Phase IV (KMG-IV): sequencing the most valuable type-strain genomes for metagenomic binning, comparative biology and taxonomic classification.</title>
        <authorList>
            <person name="Goeker M."/>
        </authorList>
    </citation>
    <scope>NUCLEOTIDE SEQUENCE [LARGE SCALE GENOMIC DNA]</scope>
    <source>
        <strain evidence="6 7">DSM 18695</strain>
    </source>
</reference>
<keyword evidence="2 5" id="KW-0548">Nucleotidyltransferase</keyword>
<protein>
    <recommendedName>
        <fullName evidence="5">3-phospho-D-glycerate guanylyltransferase</fullName>
        <shortName evidence="5">3PG guanylyltransferase</shortName>
        <ecNumber evidence="5">2.7.7.106</ecNumber>
    </recommendedName>
</protein>
<accession>A0ABU0IY35</accession>
<dbReference type="Pfam" id="PF01983">
    <property type="entry name" value="CofC"/>
    <property type="match status" value="1"/>
</dbReference>
<comment type="caution">
    <text evidence="6">The sequence shown here is derived from an EMBL/GenBank/DDBJ whole genome shotgun (WGS) entry which is preliminary data.</text>
</comment>
<evidence type="ECO:0000256" key="4">
    <source>
        <dbReference type="ARBA" id="ARBA00023134"/>
    </source>
</evidence>
<dbReference type="RefSeq" id="WP_307353151.1">
    <property type="nucleotide sequence ID" value="NZ_JAUSVS010000016.1"/>
</dbReference>